<evidence type="ECO:0000256" key="5">
    <source>
        <dbReference type="ARBA" id="ARBA00023274"/>
    </source>
</evidence>
<dbReference type="CDD" id="cd00473">
    <property type="entry name" value="bS6"/>
    <property type="match status" value="1"/>
</dbReference>
<dbReference type="InterPro" id="IPR014717">
    <property type="entry name" value="Transl_elong_EF1B/ribsomal_bS6"/>
</dbReference>
<dbReference type="InterPro" id="IPR000529">
    <property type="entry name" value="Ribosomal_bS6"/>
</dbReference>
<accession>A0A0G1CD38</accession>
<sequence>MNAVNLYEMMLIENSALSESEEKKLDKKIEDFLKDKGKIVKKSLFGKRELAYPIKKETKGNYWIYNLELDPGAVSQFSQKLKMEESVLRFLLLKSQTVLEKAKGKTVKKVKKD</sequence>
<dbReference type="PANTHER" id="PTHR21011">
    <property type="entry name" value="MITOCHONDRIAL 28S RIBOSOMAL PROTEIN S6"/>
    <property type="match status" value="1"/>
</dbReference>
<organism evidence="8 9">
    <name type="scientific">Candidatus Gottesmanbacteria bacterium GW2011_GWA2_42_18</name>
    <dbReference type="NCBI Taxonomy" id="1618442"/>
    <lineage>
        <taxon>Bacteria</taxon>
        <taxon>Candidatus Gottesmaniibacteriota</taxon>
    </lineage>
</organism>
<keyword evidence="3 7" id="KW-0694">RNA-binding</keyword>
<dbReference type="PANTHER" id="PTHR21011:SF1">
    <property type="entry name" value="SMALL RIBOSOMAL SUBUNIT PROTEIN BS6M"/>
    <property type="match status" value="1"/>
</dbReference>
<evidence type="ECO:0000313" key="8">
    <source>
        <dbReference type="EMBL" id="KKS47558.1"/>
    </source>
</evidence>
<dbReference type="GO" id="GO:0005840">
    <property type="term" value="C:ribosome"/>
    <property type="evidence" value="ECO:0007669"/>
    <property type="project" value="UniProtKB-KW"/>
</dbReference>
<protein>
    <recommendedName>
        <fullName evidence="6 7">Small ribosomal subunit protein bS6</fullName>
    </recommendedName>
</protein>
<proteinExistence type="inferred from homology"/>
<dbReference type="GO" id="GO:0003735">
    <property type="term" value="F:structural constituent of ribosome"/>
    <property type="evidence" value="ECO:0007669"/>
    <property type="project" value="InterPro"/>
</dbReference>
<dbReference type="Proteomes" id="UP000034320">
    <property type="component" value="Unassembled WGS sequence"/>
</dbReference>
<evidence type="ECO:0000256" key="1">
    <source>
        <dbReference type="ARBA" id="ARBA00009512"/>
    </source>
</evidence>
<comment type="function">
    <text evidence="7">Binds together with bS18 to 16S ribosomal RNA.</text>
</comment>
<evidence type="ECO:0000256" key="2">
    <source>
        <dbReference type="ARBA" id="ARBA00022730"/>
    </source>
</evidence>
<dbReference type="GO" id="GO:0006412">
    <property type="term" value="P:translation"/>
    <property type="evidence" value="ECO:0007669"/>
    <property type="project" value="UniProtKB-UniRule"/>
</dbReference>
<name>A0A0G1CD38_9BACT</name>
<keyword evidence="4 7" id="KW-0689">Ribosomal protein</keyword>
<dbReference type="GO" id="GO:1990904">
    <property type="term" value="C:ribonucleoprotein complex"/>
    <property type="evidence" value="ECO:0007669"/>
    <property type="project" value="UniProtKB-KW"/>
</dbReference>
<dbReference type="SUPFAM" id="SSF54995">
    <property type="entry name" value="Ribosomal protein S6"/>
    <property type="match status" value="1"/>
</dbReference>
<gene>
    <name evidence="7" type="primary">rpsF</name>
    <name evidence="8" type="ORF">UV09_C0004G0047</name>
</gene>
<dbReference type="HAMAP" id="MF_00360">
    <property type="entry name" value="Ribosomal_bS6"/>
    <property type="match status" value="1"/>
</dbReference>
<reference evidence="8 9" key="1">
    <citation type="journal article" date="2015" name="Nature">
        <title>rRNA introns, odd ribosomes, and small enigmatic genomes across a large radiation of phyla.</title>
        <authorList>
            <person name="Brown C.T."/>
            <person name="Hug L.A."/>
            <person name="Thomas B.C."/>
            <person name="Sharon I."/>
            <person name="Castelle C.J."/>
            <person name="Singh A."/>
            <person name="Wilkins M.J."/>
            <person name="Williams K.H."/>
            <person name="Banfield J.F."/>
        </authorList>
    </citation>
    <scope>NUCLEOTIDE SEQUENCE [LARGE SCALE GENOMIC DNA]</scope>
</reference>
<dbReference type="GO" id="GO:0070181">
    <property type="term" value="F:small ribosomal subunit rRNA binding"/>
    <property type="evidence" value="ECO:0007669"/>
    <property type="project" value="TreeGrafter"/>
</dbReference>
<comment type="caution">
    <text evidence="8">The sequence shown here is derived from an EMBL/GenBank/DDBJ whole genome shotgun (WGS) entry which is preliminary data.</text>
</comment>
<keyword evidence="5 7" id="KW-0687">Ribonucleoprotein</keyword>
<comment type="similarity">
    <text evidence="1 7">Belongs to the bacterial ribosomal protein bS6 family.</text>
</comment>
<dbReference type="Gene3D" id="3.30.70.60">
    <property type="match status" value="1"/>
</dbReference>
<dbReference type="AlphaFoldDB" id="A0A0G1CD38"/>
<dbReference type="InterPro" id="IPR020814">
    <property type="entry name" value="Ribosomal_S6_plastid/chlpt"/>
</dbReference>
<dbReference type="NCBIfam" id="TIGR00166">
    <property type="entry name" value="S6"/>
    <property type="match status" value="1"/>
</dbReference>
<dbReference type="PROSITE" id="PS01048">
    <property type="entry name" value="RIBOSOMAL_S6"/>
    <property type="match status" value="1"/>
</dbReference>
<dbReference type="EMBL" id="LCDD01000004">
    <property type="protein sequence ID" value="KKS47558.1"/>
    <property type="molecule type" value="Genomic_DNA"/>
</dbReference>
<dbReference type="Pfam" id="PF01250">
    <property type="entry name" value="Ribosomal_S6"/>
    <property type="match status" value="1"/>
</dbReference>
<dbReference type="GO" id="GO:0005737">
    <property type="term" value="C:cytoplasm"/>
    <property type="evidence" value="ECO:0007669"/>
    <property type="project" value="UniProtKB-ARBA"/>
</dbReference>
<dbReference type="InterPro" id="IPR020815">
    <property type="entry name" value="Ribosomal_bS6_CS"/>
</dbReference>
<keyword evidence="2 7" id="KW-0699">rRNA-binding</keyword>
<evidence type="ECO:0000256" key="7">
    <source>
        <dbReference type="HAMAP-Rule" id="MF_00360"/>
    </source>
</evidence>
<evidence type="ECO:0000256" key="4">
    <source>
        <dbReference type="ARBA" id="ARBA00022980"/>
    </source>
</evidence>
<evidence type="ECO:0000313" key="9">
    <source>
        <dbReference type="Proteomes" id="UP000034320"/>
    </source>
</evidence>
<evidence type="ECO:0000256" key="3">
    <source>
        <dbReference type="ARBA" id="ARBA00022884"/>
    </source>
</evidence>
<evidence type="ECO:0000256" key="6">
    <source>
        <dbReference type="ARBA" id="ARBA00035294"/>
    </source>
</evidence>
<dbReference type="InterPro" id="IPR035980">
    <property type="entry name" value="Ribosomal_bS6_sf"/>
</dbReference>